<protein>
    <submittedName>
        <fullName evidence="4">Uncharacterized protein</fullName>
    </submittedName>
</protein>
<feature type="transmembrane region" description="Helical" evidence="2">
    <location>
        <begin position="28"/>
        <end position="49"/>
    </location>
</feature>
<dbReference type="WBParaSite" id="TMUE_1000003568.1">
    <property type="protein sequence ID" value="TMUE_1000003568.1"/>
    <property type="gene ID" value="WBGene00289379"/>
</dbReference>
<dbReference type="Proteomes" id="UP000046395">
    <property type="component" value="Unassembled WGS sequence"/>
</dbReference>
<evidence type="ECO:0000256" key="1">
    <source>
        <dbReference type="SAM" id="MobiDB-lite"/>
    </source>
</evidence>
<name>A0A5S6Q8Q5_TRIMR</name>
<keyword evidence="2" id="KW-1133">Transmembrane helix</keyword>
<evidence type="ECO:0000256" key="2">
    <source>
        <dbReference type="SAM" id="Phobius"/>
    </source>
</evidence>
<reference evidence="4" key="1">
    <citation type="submission" date="2019-12" db="UniProtKB">
        <authorList>
            <consortium name="WormBaseParasite"/>
        </authorList>
    </citation>
    <scope>IDENTIFICATION</scope>
</reference>
<accession>A0A5S6Q8Q5</accession>
<feature type="region of interest" description="Disordered" evidence="1">
    <location>
        <begin position="111"/>
        <end position="130"/>
    </location>
</feature>
<evidence type="ECO:0000313" key="3">
    <source>
        <dbReference type="Proteomes" id="UP000046395"/>
    </source>
</evidence>
<evidence type="ECO:0000313" key="4">
    <source>
        <dbReference type="WBParaSite" id="TMUE_1000003568.1"/>
    </source>
</evidence>
<keyword evidence="2" id="KW-0472">Membrane</keyword>
<dbReference type="AlphaFoldDB" id="A0A5S6Q8Q5"/>
<keyword evidence="2" id="KW-0812">Transmembrane</keyword>
<proteinExistence type="predicted"/>
<keyword evidence="3" id="KW-1185">Reference proteome</keyword>
<organism evidence="3 4">
    <name type="scientific">Trichuris muris</name>
    <name type="common">Mouse whipworm</name>
    <dbReference type="NCBI Taxonomy" id="70415"/>
    <lineage>
        <taxon>Eukaryota</taxon>
        <taxon>Metazoa</taxon>
        <taxon>Ecdysozoa</taxon>
        <taxon>Nematoda</taxon>
        <taxon>Enoplea</taxon>
        <taxon>Dorylaimia</taxon>
        <taxon>Trichinellida</taxon>
        <taxon>Trichuridae</taxon>
        <taxon>Trichuris</taxon>
    </lineage>
</organism>
<sequence length="225" mass="24919">MAVWSREKQQCEGVLEWTPLEQSARLPLLLLSGAIVAVSFLTGRAIYLLHSKTAVASKQFAGFPTLQRLVSWTSKVAMLQLCLLRAGTDMCWKKLNPNFNSTEEEKLILTSQNSPLEHSPDHSKLQRQPSSDPQMIIAIENLNNLYENNGDLSADVDLIRVASADCLDMGYLPVGQLGKAESVDETPFQSPPSSIGISVHSDQYSVHSTDIEFYACVDDFYEVTP</sequence>